<proteinExistence type="predicted"/>
<name>A0AA40G0U9_9HYME</name>
<keyword evidence="3" id="KW-1185">Reference proteome</keyword>
<dbReference type="Proteomes" id="UP001177670">
    <property type="component" value="Unassembled WGS sequence"/>
</dbReference>
<accession>A0AA40G0U9</accession>
<evidence type="ECO:0000313" key="2">
    <source>
        <dbReference type="EMBL" id="KAK1128900.1"/>
    </source>
</evidence>
<dbReference type="AlphaFoldDB" id="A0AA40G0U9"/>
<sequence length="88" mass="9895">MPQKYSSAIKTGAICQNVGMMAVRVADTEGNDVQEAREAASTDRKHGKNSRNEGEEERTARERERKEGSYKEERPGTEDKEDFLQSGM</sequence>
<feature type="compositionally biased region" description="Basic and acidic residues" evidence="1">
    <location>
        <begin position="34"/>
        <end position="78"/>
    </location>
</feature>
<feature type="region of interest" description="Disordered" evidence="1">
    <location>
        <begin position="29"/>
        <end position="88"/>
    </location>
</feature>
<reference evidence="2" key="1">
    <citation type="submission" date="2021-10" db="EMBL/GenBank/DDBJ databases">
        <title>Melipona bicolor Genome sequencing and assembly.</title>
        <authorList>
            <person name="Araujo N.S."/>
            <person name="Arias M.C."/>
        </authorList>
    </citation>
    <scope>NUCLEOTIDE SEQUENCE</scope>
    <source>
        <strain evidence="2">USP_2M_L1-L4_2017</strain>
        <tissue evidence="2">Whole body</tissue>
    </source>
</reference>
<evidence type="ECO:0000256" key="1">
    <source>
        <dbReference type="SAM" id="MobiDB-lite"/>
    </source>
</evidence>
<protein>
    <submittedName>
        <fullName evidence="2">Uncharacterized protein</fullName>
    </submittedName>
</protein>
<dbReference type="EMBL" id="JAHYIQ010000009">
    <property type="protein sequence ID" value="KAK1128900.1"/>
    <property type="molecule type" value="Genomic_DNA"/>
</dbReference>
<organism evidence="2 3">
    <name type="scientific">Melipona bicolor</name>
    <dbReference type="NCBI Taxonomy" id="60889"/>
    <lineage>
        <taxon>Eukaryota</taxon>
        <taxon>Metazoa</taxon>
        <taxon>Ecdysozoa</taxon>
        <taxon>Arthropoda</taxon>
        <taxon>Hexapoda</taxon>
        <taxon>Insecta</taxon>
        <taxon>Pterygota</taxon>
        <taxon>Neoptera</taxon>
        <taxon>Endopterygota</taxon>
        <taxon>Hymenoptera</taxon>
        <taxon>Apocrita</taxon>
        <taxon>Aculeata</taxon>
        <taxon>Apoidea</taxon>
        <taxon>Anthophila</taxon>
        <taxon>Apidae</taxon>
        <taxon>Melipona</taxon>
    </lineage>
</organism>
<comment type="caution">
    <text evidence="2">The sequence shown here is derived from an EMBL/GenBank/DDBJ whole genome shotgun (WGS) entry which is preliminary data.</text>
</comment>
<gene>
    <name evidence="2" type="ORF">K0M31_020038</name>
</gene>
<evidence type="ECO:0000313" key="3">
    <source>
        <dbReference type="Proteomes" id="UP001177670"/>
    </source>
</evidence>